<evidence type="ECO:0000313" key="2">
    <source>
        <dbReference type="Proteomes" id="UP000249526"/>
    </source>
</evidence>
<dbReference type="Proteomes" id="UP000249526">
    <property type="component" value="Unassembled WGS sequence"/>
</dbReference>
<dbReference type="InterPro" id="IPR051450">
    <property type="entry name" value="Gfo/Idh/MocA_Oxidoreductases"/>
</dbReference>
<evidence type="ECO:0000313" key="1">
    <source>
        <dbReference type="EMBL" id="RAH52638.1"/>
    </source>
</evidence>
<gene>
    <name evidence="1" type="ORF">BO85DRAFT_472464</name>
</gene>
<sequence length="450" mass="49824">MAYPICFELDRTLLFIRPKGPIAVPTTTLKSVGAGYCGYSYSEPLHSSGERIIAAVAEPSEFKRRAFGERFIWGTGKPLEGQAFSSLEDFISHGVNRRELERLTGTVTDSGIDAVFVCLLDELHAIVVQAVAPLVMNYASRLYIMCEKLLATQLSDLLCIYGILMESWEMLQTEAIFAVGLVLWYSRPQVMLWKLSCHDIDFLFWLLCLPASIFNPEPPHLSSKVISSGRLHFFRQANKSSGAGTATNCLRCPVETTSLRAGNRDRPIDAIGLSSAAKCLLEVLGEDYDDKTPVSQVSRKNWYGCCVWEPGNDECDDQMVTIELEGELLPFAQIQTNDNALQKLPSFHMVALTDAISRRRGRKSGSTGEIVYDAVTIRVSDFSSGFEVVYNMPCAKGGHDGGDDGLALSLVRAVAKVKRGNMGVSEAQRSFLNCTVQEFLRKNYIKINKL</sequence>
<dbReference type="PANTHER" id="PTHR43377">
    <property type="entry name" value="BILIVERDIN REDUCTASE A"/>
    <property type="match status" value="1"/>
</dbReference>
<organism evidence="1 2">
    <name type="scientific">Aspergillus piperis CBS 112811</name>
    <dbReference type="NCBI Taxonomy" id="1448313"/>
    <lineage>
        <taxon>Eukaryota</taxon>
        <taxon>Fungi</taxon>
        <taxon>Dikarya</taxon>
        <taxon>Ascomycota</taxon>
        <taxon>Pezizomycotina</taxon>
        <taxon>Eurotiomycetes</taxon>
        <taxon>Eurotiomycetidae</taxon>
        <taxon>Eurotiales</taxon>
        <taxon>Aspergillaceae</taxon>
        <taxon>Aspergillus</taxon>
        <taxon>Aspergillus subgen. Circumdati</taxon>
    </lineage>
</organism>
<dbReference type="RefSeq" id="XP_025510560.1">
    <property type="nucleotide sequence ID" value="XM_025662554.1"/>
</dbReference>
<protein>
    <submittedName>
        <fullName evidence="1">Uncharacterized protein</fullName>
    </submittedName>
</protein>
<accession>A0A8G1QS59</accession>
<reference evidence="1 2" key="1">
    <citation type="submission" date="2018-02" db="EMBL/GenBank/DDBJ databases">
        <title>The genomes of Aspergillus section Nigri reveals drivers in fungal speciation.</title>
        <authorList>
            <consortium name="DOE Joint Genome Institute"/>
            <person name="Vesth T.C."/>
            <person name="Nybo J."/>
            <person name="Theobald S."/>
            <person name="Brandl J."/>
            <person name="Frisvad J.C."/>
            <person name="Nielsen K.F."/>
            <person name="Lyhne E.K."/>
            <person name="Kogle M.E."/>
            <person name="Kuo A."/>
            <person name="Riley R."/>
            <person name="Clum A."/>
            <person name="Nolan M."/>
            <person name="Lipzen A."/>
            <person name="Salamov A."/>
            <person name="Henrissat B."/>
            <person name="Wiebenga A."/>
            <person name="De vries R.P."/>
            <person name="Grigoriev I.V."/>
            <person name="Mortensen U.H."/>
            <person name="Andersen M.R."/>
            <person name="Baker S.E."/>
        </authorList>
    </citation>
    <scope>NUCLEOTIDE SEQUENCE [LARGE SCALE GENOMIC DNA]</scope>
    <source>
        <strain evidence="1 2">CBS 112811</strain>
    </source>
</reference>
<proteinExistence type="predicted"/>
<dbReference type="SUPFAM" id="SSF51735">
    <property type="entry name" value="NAD(P)-binding Rossmann-fold domains"/>
    <property type="match status" value="1"/>
</dbReference>
<dbReference type="AlphaFoldDB" id="A0A8G1QS59"/>
<dbReference type="InterPro" id="IPR036291">
    <property type="entry name" value="NAD(P)-bd_dom_sf"/>
</dbReference>
<dbReference type="EMBL" id="KZ825082">
    <property type="protein sequence ID" value="RAH52638.1"/>
    <property type="molecule type" value="Genomic_DNA"/>
</dbReference>
<dbReference type="GeneID" id="37165956"/>
<dbReference type="PANTHER" id="PTHR43377:SF12">
    <property type="entry name" value="BINDING ROSSMANN FOLD OXIDOREDUCTASE, PUTATIVE (AFU_ORTHOLOGUE AFUA_3G11840)-RELATED"/>
    <property type="match status" value="1"/>
</dbReference>
<dbReference type="Gene3D" id="3.40.50.720">
    <property type="entry name" value="NAD(P)-binding Rossmann-like Domain"/>
    <property type="match status" value="1"/>
</dbReference>
<keyword evidence="2" id="KW-1185">Reference proteome</keyword>
<name>A0A8G1QS59_9EURO</name>